<protein>
    <submittedName>
        <fullName evidence="1">Uncharacterized protein</fullName>
    </submittedName>
</protein>
<reference evidence="2" key="1">
    <citation type="submission" date="2015-03" db="EMBL/GenBank/DDBJ databases">
        <authorList>
            <consortium name="Pathogen Informatics"/>
        </authorList>
    </citation>
    <scope>NUCLEOTIDE SEQUENCE [LARGE SCALE GENOMIC DNA]</scope>
    <source>
        <strain evidence="2">N09902308</strain>
    </source>
</reference>
<name>A0A916P7X5_MYCTX</name>
<dbReference type="Proteomes" id="UP000039021">
    <property type="component" value="Unassembled WGS sequence"/>
</dbReference>
<comment type="caution">
    <text evidence="1">The sequence shown here is derived from an EMBL/GenBank/DDBJ whole genome shotgun (WGS) entry which is preliminary data.</text>
</comment>
<accession>A0A916P7X5</accession>
<sequence length="52" mass="5589">MHGGQGALGRLTVNVEQDQRLAGVVVIDRCFVEPDHIGDVVHPGAVITARRE</sequence>
<organism evidence="1 2">
    <name type="scientific">Mycobacterium tuberculosis</name>
    <dbReference type="NCBI Taxonomy" id="1773"/>
    <lineage>
        <taxon>Bacteria</taxon>
        <taxon>Bacillati</taxon>
        <taxon>Actinomycetota</taxon>
        <taxon>Actinomycetes</taxon>
        <taxon>Mycobacteriales</taxon>
        <taxon>Mycobacteriaceae</taxon>
        <taxon>Mycobacterium</taxon>
        <taxon>Mycobacterium tuberculosis complex</taxon>
    </lineage>
</organism>
<gene>
    <name evidence="1" type="ORF">ERS007739_01973</name>
</gene>
<evidence type="ECO:0000313" key="2">
    <source>
        <dbReference type="Proteomes" id="UP000039021"/>
    </source>
</evidence>
<dbReference type="AlphaFoldDB" id="A0A916P7X5"/>
<proteinExistence type="predicted"/>
<evidence type="ECO:0000313" key="1">
    <source>
        <dbReference type="EMBL" id="COX98634.1"/>
    </source>
</evidence>
<dbReference type="EMBL" id="CSBK01000838">
    <property type="protein sequence ID" value="COX98634.1"/>
    <property type="molecule type" value="Genomic_DNA"/>
</dbReference>